<dbReference type="SMART" id="SM01359">
    <property type="entry name" value="A2M_N_2"/>
    <property type="match status" value="1"/>
</dbReference>
<dbReference type="InterPro" id="IPR041246">
    <property type="entry name" value="Bact_MG10"/>
</dbReference>
<dbReference type="Pfam" id="PF11974">
    <property type="entry name" value="bMG3"/>
    <property type="match status" value="1"/>
</dbReference>
<dbReference type="PANTHER" id="PTHR40094:SF1">
    <property type="entry name" value="UBIQUITIN DOMAIN-CONTAINING PROTEIN"/>
    <property type="match status" value="1"/>
</dbReference>
<dbReference type="Pfam" id="PF01835">
    <property type="entry name" value="MG2"/>
    <property type="match status" value="1"/>
</dbReference>
<dbReference type="SMART" id="SM01360">
    <property type="entry name" value="A2M"/>
    <property type="match status" value="1"/>
</dbReference>
<dbReference type="SUPFAM" id="SSF48239">
    <property type="entry name" value="Terpenoid cyclases/Protein prenyltransferases"/>
    <property type="match status" value="1"/>
</dbReference>
<dbReference type="InterPro" id="IPR041462">
    <property type="entry name" value="Bact_A2M_MG6"/>
</dbReference>
<name>A0A1I6PM48_9FLAO</name>
<dbReference type="GO" id="GO:0004866">
    <property type="term" value="F:endopeptidase inhibitor activity"/>
    <property type="evidence" value="ECO:0007669"/>
    <property type="project" value="InterPro"/>
</dbReference>
<keyword evidence="6" id="KW-1185">Reference proteome</keyword>
<proteinExistence type="inferred from homology"/>
<dbReference type="PROSITE" id="PS51257">
    <property type="entry name" value="PROKAR_LIPOPROTEIN"/>
    <property type="match status" value="1"/>
</dbReference>
<dbReference type="Pfam" id="PF17962">
    <property type="entry name" value="bMG6"/>
    <property type="match status" value="1"/>
</dbReference>
<feature type="domain" description="Alpha-2-macroglobulin bait region" evidence="3">
    <location>
        <begin position="994"/>
        <end position="1136"/>
    </location>
</feature>
<sequence length="1855" mass="208617">MKIKYLFLTLIVGVIMFSCKKDVNQQPDNIFKFRDYISFTTSGLVSIADPIKIDLVKEVDSWVANTEISSKIINISPEIEGKLTVLNKRSLLFQPSKTLEQNTEYTVTILLHKIYNNIPAEFKTFTFKFKTIQQNFSINTTNFQSYNREWKYIEGLVKTTDVLTLENAKTVLSASQKNKNLKIKWNESDSLSTQFQFIIDSVQRFEEDSEVIISWSGNKINVENEGESTFRIPGKNNFSILNVEVIQSPEQYLKINFSDPIKMQQNFDGLVEIQNSNNVTFTVDRNILKVFPSTRIAGNVQVEVFQGITSVDGYKLKNNFSEIIAFEQLKPQVRLISSGVILPNSNDLKFNFEAVNLKAVDVRIIKIFENNILQFLQTDNLGGNDSYDIRRVGRRIAKKTINLQKSELDDNGKWKAYSIDLSTLIKADPGAIYRVELSIKQAYSLYKCDGTEIASENTNEDEYYEEDFYDNNQNTAELSDDEEEREEQYWDNLIYSYNDYYYNWRDRENPCKKAYYANYDNVVSANILASNIGVIAKKGENNSYFFIVTDILTTNPIVGAKVTLYNYQQQPIAELETDNNGITGIDADVIASFAIVSNGRNKTYLKLDDGNALSLSNFNISGKKLQKGLKGFLYGERGVWRPGDSIYLTFVLNDNGNPLPKDHPIKLQVTDARGKLSFNQITSKNVNGIYSFIVPTSDTDPTGNWNSTISVGGAKFYKQLKVETVKPNRLKININFTDEVLTNNNPINGKLAVKWLQGTPAKNIKAEVNAKFTANYSAFSDKFPDYIFNDPTREFSSEEMKVFEGNLNENGTVTINKKINLDNKAPGMLNVAFLSKAYENGGDFSIDVISKKYAPYKTFIGLKLPKPKAYNSYDTDENVTFNIATITENGKPIAKNNLDIEVYKIEWRWWWSASPDNLSTYDGSSFHKPYKKLKVATNSSGKGSFKLNIPDNDGGRYLIRIIDKNGGHATGATVYFYKNWWKRPSNDPEGSKMLVFSSDKDSYNVGETAVITFPSGTNGNALISIENGTEVLQKVWQKTQKGETKVEIPITKEMAPNLFVNISLLQPHASTANDFPLRLYGVIPLLVEDANTRLEPIITMPKVLKPEEKFTLKLKEKSGKKMSYTIAVVEEGLLDLTRYKTPDIWNAFYTREALGVKTWDIFDDVIGAYGGKIEQVFGIGGDSEAAPAKNNKANRFKPVVRYLGPFTLEKGKTASHTIQLPKYIGSVRTMVIAADNKNGAYGNAEFTSPVRKPLMILASLPRKLSPGEKVTLPVTVFALENKVKNVQVSLKLSKGIKVVGASSKNISFTNPDEKMTNFELDITNAKGVGTIEVIAEGNGERSTYQVEIDVVNPNPVSSKSINIELMPNASQTINFSTFGVKGSNFATVEFSTLPSMDFTGRLQYLIQYPHGCVEQTTSSVFPQLFLSDIFDITYQQKQEITNNIKEAIERLGSFQTPNGGLSYWLGQNFANDWGTSYAGHFMIEASKKGYVLPPTFISNWLKYQKQAARDWRSGSNFSDLAQAYRLYTLALAGYPDLSSMNRLREYSGLSNDAKWRLAAAYALAGQKEAAIKISNTANLNFESKYGDYYTYGSVDRNRAMAMETMLLTGNSASKELAKYIAKRLSSNSWMSTQTTAYSLLSMAKMVEINGGKSMKLQYTINSNKSESIDSKFAIAQRKLAINEGENTISIVNKEANLVFVNVITSGILPLGEEIIEKRGLGVSVVYKNIEGKYIDVSKLAQGTEFEAQVTISNLKQETVQNVALTQIFPSGWEIVNTRFTDFGSTTTGGSNYTDIKDDHVNFYFYLKRNETKTFKVLLNASYLGTYYLYGLQAEAMYDNDYFTRTKGQWIEVLKP</sequence>
<dbReference type="InterPro" id="IPR047565">
    <property type="entry name" value="Alpha-macroglob_thiol-ester_cl"/>
</dbReference>
<dbReference type="CDD" id="cd02891">
    <property type="entry name" value="A2M_like"/>
    <property type="match status" value="1"/>
</dbReference>
<dbReference type="SMART" id="SM01419">
    <property type="entry name" value="Thiol-ester_cl"/>
    <property type="match status" value="1"/>
</dbReference>
<dbReference type="InterPro" id="IPR011625">
    <property type="entry name" value="A2M_N_BRD"/>
</dbReference>
<dbReference type="InterPro" id="IPR021868">
    <property type="entry name" value="Alpha_2_Macroglob_MG3"/>
</dbReference>
<evidence type="ECO:0000259" key="4">
    <source>
        <dbReference type="SMART" id="SM01360"/>
    </source>
</evidence>
<evidence type="ECO:0000313" key="5">
    <source>
        <dbReference type="EMBL" id="SFS41271.1"/>
    </source>
</evidence>
<evidence type="ECO:0000256" key="2">
    <source>
        <dbReference type="ARBA" id="ARBA00022729"/>
    </source>
</evidence>
<dbReference type="Pfam" id="PF00207">
    <property type="entry name" value="A2M"/>
    <property type="match status" value="1"/>
</dbReference>
<dbReference type="Gene3D" id="1.50.10.20">
    <property type="match status" value="1"/>
</dbReference>
<dbReference type="Pfam" id="PF07703">
    <property type="entry name" value="A2M_BRD"/>
    <property type="match status" value="1"/>
</dbReference>
<dbReference type="OrthoDB" id="9767116at2"/>
<accession>A0A1I6PM48</accession>
<feature type="domain" description="Alpha-2-macroglobulin" evidence="4">
    <location>
        <begin position="1200"/>
        <end position="1290"/>
    </location>
</feature>
<reference evidence="6" key="1">
    <citation type="submission" date="2016-10" db="EMBL/GenBank/DDBJ databases">
        <authorList>
            <person name="Varghese N."/>
            <person name="Submissions S."/>
        </authorList>
    </citation>
    <scope>NUCLEOTIDE SEQUENCE [LARGE SCALE GENOMIC DNA]</scope>
    <source>
        <strain evidence="6">DSM 24450</strain>
    </source>
</reference>
<dbReference type="InterPro" id="IPR011626">
    <property type="entry name" value="Alpha-macroglobulin_TED"/>
</dbReference>
<evidence type="ECO:0000259" key="3">
    <source>
        <dbReference type="SMART" id="SM01359"/>
    </source>
</evidence>
<dbReference type="InterPro" id="IPR041203">
    <property type="entry name" value="Bact_A2M_MG5"/>
</dbReference>
<dbReference type="PANTHER" id="PTHR40094">
    <property type="entry name" value="ALPHA-2-MACROGLOBULIN HOMOLOG"/>
    <property type="match status" value="1"/>
</dbReference>
<dbReference type="Pfam" id="PF17973">
    <property type="entry name" value="bMG10"/>
    <property type="match status" value="1"/>
</dbReference>
<evidence type="ECO:0000313" key="6">
    <source>
        <dbReference type="Proteomes" id="UP000199312"/>
    </source>
</evidence>
<comment type="similarity">
    <text evidence="1">Belongs to the protease inhibitor I39 (alpha-2-macroglobulin) family. Bacterial alpha-2-macroglobulin subfamily.</text>
</comment>
<evidence type="ECO:0008006" key="7">
    <source>
        <dbReference type="Google" id="ProtNLM"/>
    </source>
</evidence>
<dbReference type="Gene3D" id="2.60.40.1930">
    <property type="match status" value="1"/>
</dbReference>
<dbReference type="EMBL" id="FOZP01000002">
    <property type="protein sequence ID" value="SFS41271.1"/>
    <property type="molecule type" value="Genomic_DNA"/>
</dbReference>
<keyword evidence="2" id="KW-0732">Signal</keyword>
<dbReference type="InterPro" id="IPR001599">
    <property type="entry name" value="Macroglobln_a2"/>
</dbReference>
<dbReference type="RefSeq" id="WP_090223638.1">
    <property type="nucleotide sequence ID" value="NZ_FOZP01000002.1"/>
</dbReference>
<dbReference type="STRING" id="593133.SAMN04488006_1183"/>
<dbReference type="GO" id="GO:0005615">
    <property type="term" value="C:extracellular space"/>
    <property type="evidence" value="ECO:0007669"/>
    <property type="project" value="InterPro"/>
</dbReference>
<dbReference type="InterPro" id="IPR002890">
    <property type="entry name" value="MG2"/>
</dbReference>
<organism evidence="5 6">
    <name type="scientific">Lutibacter maritimus</name>
    <dbReference type="NCBI Taxonomy" id="593133"/>
    <lineage>
        <taxon>Bacteria</taxon>
        <taxon>Pseudomonadati</taxon>
        <taxon>Bacteroidota</taxon>
        <taxon>Flavobacteriia</taxon>
        <taxon>Flavobacteriales</taxon>
        <taxon>Flavobacteriaceae</taxon>
        <taxon>Lutibacter</taxon>
    </lineage>
</organism>
<dbReference type="InterPro" id="IPR051802">
    <property type="entry name" value="YfhM-like"/>
</dbReference>
<dbReference type="Pfam" id="PF17972">
    <property type="entry name" value="bMG5"/>
    <property type="match status" value="1"/>
</dbReference>
<protein>
    <recommendedName>
        <fullName evidence="7">Alpha-2-macroglobulin family N-terminal region</fullName>
    </recommendedName>
</protein>
<gene>
    <name evidence="5" type="ORF">SAMN04488006_1183</name>
</gene>
<dbReference type="Proteomes" id="UP000199312">
    <property type="component" value="Unassembled WGS sequence"/>
</dbReference>
<evidence type="ECO:0000256" key="1">
    <source>
        <dbReference type="ARBA" id="ARBA00010556"/>
    </source>
</evidence>
<dbReference type="Pfam" id="PF07678">
    <property type="entry name" value="TED_complement"/>
    <property type="match status" value="1"/>
</dbReference>
<dbReference type="InterPro" id="IPR008930">
    <property type="entry name" value="Terpenoid_cyclase/PrenylTrfase"/>
</dbReference>